<feature type="compositionally biased region" description="Low complexity" evidence="1">
    <location>
        <begin position="147"/>
        <end position="175"/>
    </location>
</feature>
<feature type="compositionally biased region" description="Low complexity" evidence="1">
    <location>
        <begin position="439"/>
        <end position="450"/>
    </location>
</feature>
<organism evidence="2 3">
    <name type="scientific">Astrephomene gubernaculifera</name>
    <dbReference type="NCBI Taxonomy" id="47775"/>
    <lineage>
        <taxon>Eukaryota</taxon>
        <taxon>Viridiplantae</taxon>
        <taxon>Chlorophyta</taxon>
        <taxon>core chlorophytes</taxon>
        <taxon>Chlorophyceae</taxon>
        <taxon>CS clade</taxon>
        <taxon>Chlamydomonadales</taxon>
        <taxon>Astrephomenaceae</taxon>
        <taxon>Astrephomene</taxon>
    </lineage>
</organism>
<feature type="compositionally biased region" description="Low complexity" evidence="1">
    <location>
        <begin position="302"/>
        <end position="338"/>
    </location>
</feature>
<protein>
    <submittedName>
        <fullName evidence="2">Uncharacterized protein</fullName>
    </submittedName>
</protein>
<feature type="compositionally biased region" description="Low complexity" evidence="1">
    <location>
        <begin position="714"/>
        <end position="749"/>
    </location>
</feature>
<evidence type="ECO:0000256" key="1">
    <source>
        <dbReference type="SAM" id="MobiDB-lite"/>
    </source>
</evidence>
<evidence type="ECO:0000313" key="2">
    <source>
        <dbReference type="EMBL" id="GFR49099.1"/>
    </source>
</evidence>
<feature type="region of interest" description="Disordered" evidence="1">
    <location>
        <begin position="833"/>
        <end position="911"/>
    </location>
</feature>
<feature type="compositionally biased region" description="Basic and acidic residues" evidence="1">
    <location>
        <begin position="21"/>
        <end position="40"/>
    </location>
</feature>
<feature type="region of interest" description="Disordered" evidence="1">
    <location>
        <begin position="714"/>
        <end position="756"/>
    </location>
</feature>
<feature type="compositionally biased region" description="Basic and acidic residues" evidence="1">
    <location>
        <begin position="61"/>
        <end position="77"/>
    </location>
</feature>
<dbReference type="AlphaFoldDB" id="A0AAD3HPJ9"/>
<proteinExistence type="predicted"/>
<feature type="compositionally biased region" description="Polar residues" evidence="1">
    <location>
        <begin position="113"/>
        <end position="125"/>
    </location>
</feature>
<feature type="region of interest" description="Disordered" evidence="1">
    <location>
        <begin position="506"/>
        <end position="681"/>
    </location>
</feature>
<feature type="region of interest" description="Disordered" evidence="1">
    <location>
        <begin position="255"/>
        <end position="406"/>
    </location>
</feature>
<keyword evidence="3" id="KW-1185">Reference proteome</keyword>
<dbReference type="Proteomes" id="UP001054857">
    <property type="component" value="Unassembled WGS sequence"/>
</dbReference>
<gene>
    <name evidence="2" type="ORF">Agub_g10895</name>
</gene>
<feature type="compositionally biased region" description="Polar residues" evidence="1">
    <location>
        <begin position="44"/>
        <end position="58"/>
    </location>
</feature>
<comment type="caution">
    <text evidence="2">The sequence shown here is derived from an EMBL/GenBank/DDBJ whole genome shotgun (WGS) entry which is preliminary data.</text>
</comment>
<feature type="compositionally biased region" description="Polar residues" evidence="1">
    <location>
        <begin position="833"/>
        <end position="876"/>
    </location>
</feature>
<reference evidence="2 3" key="1">
    <citation type="journal article" date="2021" name="Sci. Rep.">
        <title>Genome sequencing of the multicellular alga Astrephomene provides insights into convergent evolution of germ-soma differentiation.</title>
        <authorList>
            <person name="Yamashita S."/>
            <person name="Yamamoto K."/>
            <person name="Matsuzaki R."/>
            <person name="Suzuki S."/>
            <person name="Yamaguchi H."/>
            <person name="Hirooka S."/>
            <person name="Minakuchi Y."/>
            <person name="Miyagishima S."/>
            <person name="Kawachi M."/>
            <person name="Toyoda A."/>
            <person name="Nozaki H."/>
        </authorList>
    </citation>
    <scope>NUCLEOTIDE SEQUENCE [LARGE SCALE GENOMIC DNA]</scope>
    <source>
        <strain evidence="2 3">NIES-4017</strain>
    </source>
</reference>
<feature type="region of interest" description="Disordered" evidence="1">
    <location>
        <begin position="1"/>
        <end position="175"/>
    </location>
</feature>
<feature type="compositionally biased region" description="Low complexity" evidence="1">
    <location>
        <begin position="643"/>
        <end position="681"/>
    </location>
</feature>
<name>A0AAD3HPJ9_9CHLO</name>
<sequence>MLALANPMTSTPSLNDLPFEADPRREWTPPRMDTPEHLWDTPRTAMSSPGANPWSIQLTKPEIRPWTDSRLQPDKGRAKQPNPSPATPNQTAPLETGRPVSNRHSSPKRVVCSESSASQLPSVPITTVGRGHVITSCSSPSPPQQGAATTTTTTITSNGNTTTTDNANSASSRRATLSMAAQAALAPDVEPPLGGSGALQMPLLQSIQDPIDAYLARFQLHQRIRTAFQVKEDEHRKTVRRLGARIQAMTESCRAVEEAHRATHGSSGRTSRAAAARAGAVTGAGAKAAGAPAGTDSEGEVAAAPGQQQLQQQPGQRPILTSSIPRSPRSRPPTATSAHPSSLPEPPLGRNRFASLPSPPLPSAIAATAASTDPNHPSRITGGRARTDTGVLESSPHTHEASPSIAGNPVAAAAAIVAAGLASGASTNSAGAAGGSPRSGGVTHGSSSSYPSAAAQQGAYLALPNGSFAGTAPLRGVPTTEGLLFERYSRRHQVEDLPELQLRYLRPPGAMVPRHQSRPLKRVPRQPQPPARALPNGIPASRLEGLSARRRSHSPPKLYQQSPPTRRPEPVLLSGEVATAALPSLSPSPSASPPRSRSRSPVSASTSPPRETTATGGGGSGGPHGPSRSGSFLEHGGRGGSGVADRGVAAGHAQLTATTSTTNTTSTSPPYSSPKGLSRGAAATTITPASTAAGAAASTPASAPATAAAAAASAPPTAGATGGSSSHGAPARGGTPANNTTASSTAAGADAGGGGGSGGTLAQYLAVTTVPGSGEPLLDENFYDVLQQHFRSAAVQQTQQLRAHLNVNLPAVLQAMNCVNVTERPPLSAMQQQMKRQQTRETQTGARRQSSETQTLEMRGAETQTAVTASTETQTAQGGGLRSSFGRRGGGLGSREGGRSGSGEGGKRSSA</sequence>
<feature type="compositionally biased region" description="Basic residues" evidence="1">
    <location>
        <begin position="515"/>
        <end position="524"/>
    </location>
</feature>
<feature type="compositionally biased region" description="Low complexity" evidence="1">
    <location>
        <begin position="363"/>
        <end position="372"/>
    </location>
</feature>
<feature type="region of interest" description="Disordered" evidence="1">
    <location>
        <begin position="425"/>
        <end position="450"/>
    </location>
</feature>
<feature type="compositionally biased region" description="Low complexity" evidence="1">
    <location>
        <begin position="265"/>
        <end position="295"/>
    </location>
</feature>
<feature type="compositionally biased region" description="Low complexity" evidence="1">
    <location>
        <begin position="577"/>
        <end position="610"/>
    </location>
</feature>
<accession>A0AAD3HPJ9</accession>
<evidence type="ECO:0000313" key="3">
    <source>
        <dbReference type="Proteomes" id="UP001054857"/>
    </source>
</evidence>
<dbReference type="EMBL" id="BMAR01000028">
    <property type="protein sequence ID" value="GFR49099.1"/>
    <property type="molecule type" value="Genomic_DNA"/>
</dbReference>
<feature type="compositionally biased region" description="Gly residues" evidence="1">
    <location>
        <begin position="615"/>
        <end position="624"/>
    </location>
</feature>
<feature type="compositionally biased region" description="Gly residues" evidence="1">
    <location>
        <begin position="877"/>
        <end position="904"/>
    </location>
</feature>